<dbReference type="InterPro" id="IPR013154">
    <property type="entry name" value="ADH-like_N"/>
</dbReference>
<dbReference type="Gene3D" id="3.40.50.720">
    <property type="entry name" value="NAD(P)-binding Rossmann-like Domain"/>
    <property type="match status" value="1"/>
</dbReference>
<evidence type="ECO:0000259" key="1">
    <source>
        <dbReference type="SMART" id="SM00829"/>
    </source>
</evidence>
<evidence type="ECO:0000313" key="3">
    <source>
        <dbReference type="Proteomes" id="UP000256310"/>
    </source>
</evidence>
<accession>A0A3D9FBA1</accession>
<dbReference type="GO" id="GO:0016491">
    <property type="term" value="F:oxidoreductase activity"/>
    <property type="evidence" value="ECO:0007669"/>
    <property type="project" value="InterPro"/>
</dbReference>
<dbReference type="Pfam" id="PF00107">
    <property type="entry name" value="ADH_zinc_N"/>
    <property type="match status" value="1"/>
</dbReference>
<reference evidence="2 3" key="1">
    <citation type="submission" date="2018-07" db="EMBL/GenBank/DDBJ databases">
        <title>Genomic Encyclopedia of Type Strains, Phase IV (KMG-IV): sequencing the most valuable type-strain genomes for metagenomic binning, comparative biology and taxonomic classification.</title>
        <authorList>
            <person name="Goeker M."/>
        </authorList>
    </citation>
    <scope>NUCLEOTIDE SEQUENCE [LARGE SCALE GENOMIC DNA]</scope>
    <source>
        <strain evidence="2 3">DSM 26725</strain>
    </source>
</reference>
<dbReference type="SMART" id="SM00829">
    <property type="entry name" value="PKS_ER"/>
    <property type="match status" value="1"/>
</dbReference>
<gene>
    <name evidence="2" type="ORF">DFR46_0060</name>
</gene>
<evidence type="ECO:0000313" key="2">
    <source>
        <dbReference type="EMBL" id="RED15075.1"/>
    </source>
</evidence>
<name>A0A3D9FBA1_9SPHN</name>
<feature type="domain" description="Enoyl reductase (ER)" evidence="1">
    <location>
        <begin position="10"/>
        <end position="329"/>
    </location>
</feature>
<dbReference type="PANTHER" id="PTHR43677">
    <property type="entry name" value="SHORT-CHAIN DEHYDROGENASE/REDUCTASE"/>
    <property type="match status" value="1"/>
</dbReference>
<dbReference type="Pfam" id="PF08240">
    <property type="entry name" value="ADH_N"/>
    <property type="match status" value="1"/>
</dbReference>
<dbReference type="SUPFAM" id="SSF51735">
    <property type="entry name" value="NAD(P)-binding Rossmann-fold domains"/>
    <property type="match status" value="1"/>
</dbReference>
<keyword evidence="3" id="KW-1185">Reference proteome</keyword>
<dbReference type="InterPro" id="IPR020843">
    <property type="entry name" value="ER"/>
</dbReference>
<dbReference type="SUPFAM" id="SSF50129">
    <property type="entry name" value="GroES-like"/>
    <property type="match status" value="1"/>
</dbReference>
<dbReference type="RefSeq" id="WP_116234642.1">
    <property type="nucleotide sequence ID" value="NZ_QRDP01000004.1"/>
</dbReference>
<protein>
    <submittedName>
        <fullName evidence="2">NADPH:quinone reductase-like Zn-dependent oxidoreductase</fullName>
    </submittedName>
</protein>
<organism evidence="2 3">
    <name type="scientific">Parasphingopyxis lamellibrachiae</name>
    <dbReference type="NCBI Taxonomy" id="680125"/>
    <lineage>
        <taxon>Bacteria</taxon>
        <taxon>Pseudomonadati</taxon>
        <taxon>Pseudomonadota</taxon>
        <taxon>Alphaproteobacteria</taxon>
        <taxon>Sphingomonadales</taxon>
        <taxon>Sphingomonadaceae</taxon>
        <taxon>Parasphingopyxis</taxon>
    </lineage>
</organism>
<dbReference type="Proteomes" id="UP000256310">
    <property type="component" value="Unassembled WGS sequence"/>
</dbReference>
<dbReference type="PANTHER" id="PTHR43677:SF4">
    <property type="entry name" value="QUINONE OXIDOREDUCTASE-LIKE PROTEIN 2"/>
    <property type="match status" value="1"/>
</dbReference>
<dbReference type="InterPro" id="IPR013149">
    <property type="entry name" value="ADH-like_C"/>
</dbReference>
<dbReference type="CDD" id="cd08241">
    <property type="entry name" value="QOR1"/>
    <property type="match status" value="1"/>
</dbReference>
<proteinExistence type="predicted"/>
<dbReference type="InterPro" id="IPR051397">
    <property type="entry name" value="Zn-ADH-like_protein"/>
</dbReference>
<dbReference type="InterPro" id="IPR011032">
    <property type="entry name" value="GroES-like_sf"/>
</dbReference>
<dbReference type="AlphaFoldDB" id="A0A3D9FBA1"/>
<comment type="caution">
    <text evidence="2">The sequence shown here is derived from an EMBL/GenBank/DDBJ whole genome shotgun (WGS) entry which is preliminary data.</text>
</comment>
<dbReference type="Gene3D" id="3.90.180.10">
    <property type="entry name" value="Medium-chain alcohol dehydrogenases, catalytic domain"/>
    <property type="match status" value="1"/>
</dbReference>
<dbReference type="OrthoDB" id="4190732at2"/>
<dbReference type="EMBL" id="QRDP01000004">
    <property type="protein sequence ID" value="RED15075.1"/>
    <property type="molecule type" value="Genomic_DNA"/>
</dbReference>
<dbReference type="InterPro" id="IPR036291">
    <property type="entry name" value="NAD(P)-bd_dom_sf"/>
</dbReference>
<sequence length="333" mass="35014">MKALLSYETGGPETLKMGELDKPEAGPGQLLVAVKACAINYPDVLVIVDKYQFKPERPFAPGGEISGIVEAVGEGVTDFAVGDRVLAMCGNGGLSEYAAVQSTGAFKLPDSVDFEPGSAMILTYGTTIHALADRGNLKEGETLLVLGAAGGVGLAAVEIGKAMGARVIGAVSSEEKAQAVRDAGADDVLVYDRGPFDKDASKALASQFKEKVGPNGADVIYDAVGGDYAEPALRSIAWEGRYLVIGFPAGIPKLPLNLTLLKSCDVRGVFWGAFAARDPQHNRQNVDQLFNWWSEGKIAPKVTEVFPFEKGGEAIAKMGARKAIGKLVVRVAD</sequence>